<name>A0A067MIS8_BOTB1</name>
<sequence length="68" mass="7938">LHPFGLPSNAQARWTSSRSIRTCIRQRYVCKLQLKARQLHTPRLPRALAPLVHRPLHAAESTFWVIVW</sequence>
<dbReference type="Proteomes" id="UP000027195">
    <property type="component" value="Unassembled WGS sequence"/>
</dbReference>
<dbReference type="AlphaFoldDB" id="A0A067MIS8"/>
<feature type="non-terminal residue" evidence="1">
    <location>
        <position position="68"/>
    </location>
</feature>
<feature type="non-terminal residue" evidence="1">
    <location>
        <position position="1"/>
    </location>
</feature>
<accession>A0A067MIS8</accession>
<proteinExistence type="predicted"/>
<reference evidence="2" key="1">
    <citation type="journal article" date="2014" name="Proc. Natl. Acad. Sci. U.S.A.">
        <title>Extensive sampling of basidiomycete genomes demonstrates inadequacy of the white-rot/brown-rot paradigm for wood decay fungi.</title>
        <authorList>
            <person name="Riley R."/>
            <person name="Salamov A.A."/>
            <person name="Brown D.W."/>
            <person name="Nagy L.G."/>
            <person name="Floudas D."/>
            <person name="Held B.W."/>
            <person name="Levasseur A."/>
            <person name="Lombard V."/>
            <person name="Morin E."/>
            <person name="Otillar R."/>
            <person name="Lindquist E.A."/>
            <person name="Sun H."/>
            <person name="LaButti K.M."/>
            <person name="Schmutz J."/>
            <person name="Jabbour D."/>
            <person name="Luo H."/>
            <person name="Baker S.E."/>
            <person name="Pisabarro A.G."/>
            <person name="Walton J.D."/>
            <person name="Blanchette R.A."/>
            <person name="Henrissat B."/>
            <person name="Martin F."/>
            <person name="Cullen D."/>
            <person name="Hibbett D.S."/>
            <person name="Grigoriev I.V."/>
        </authorList>
    </citation>
    <scope>NUCLEOTIDE SEQUENCE [LARGE SCALE GENOMIC DNA]</scope>
    <source>
        <strain evidence="2">FD-172 SS1</strain>
    </source>
</reference>
<evidence type="ECO:0000313" key="2">
    <source>
        <dbReference type="Proteomes" id="UP000027195"/>
    </source>
</evidence>
<keyword evidence="2" id="KW-1185">Reference proteome</keyword>
<dbReference type="HOGENOM" id="CLU_2800845_0_0_1"/>
<evidence type="ECO:0000313" key="1">
    <source>
        <dbReference type="EMBL" id="KDQ11777.1"/>
    </source>
</evidence>
<gene>
    <name evidence="1" type="ORF">BOTBODRAFT_67794</name>
</gene>
<dbReference type="EMBL" id="KL198055">
    <property type="protein sequence ID" value="KDQ11777.1"/>
    <property type="molecule type" value="Genomic_DNA"/>
</dbReference>
<organism evidence="1 2">
    <name type="scientific">Botryobasidium botryosum (strain FD-172 SS1)</name>
    <dbReference type="NCBI Taxonomy" id="930990"/>
    <lineage>
        <taxon>Eukaryota</taxon>
        <taxon>Fungi</taxon>
        <taxon>Dikarya</taxon>
        <taxon>Basidiomycota</taxon>
        <taxon>Agaricomycotina</taxon>
        <taxon>Agaricomycetes</taxon>
        <taxon>Cantharellales</taxon>
        <taxon>Botryobasidiaceae</taxon>
        <taxon>Botryobasidium</taxon>
    </lineage>
</organism>
<dbReference type="InParanoid" id="A0A067MIS8"/>
<protein>
    <submittedName>
        <fullName evidence="1">Uncharacterized protein</fullName>
    </submittedName>
</protein>